<proteinExistence type="inferred from homology"/>
<accession>A0A9Q0AGC7</accession>
<evidence type="ECO:0000313" key="1">
    <source>
        <dbReference type="EMBL" id="KAI1852936.1"/>
    </source>
</evidence>
<dbReference type="EMBL" id="JAFIMR010000060">
    <property type="protein sequence ID" value="KAI1852936.1"/>
    <property type="molecule type" value="Genomic_DNA"/>
</dbReference>
<dbReference type="HAMAP" id="MF_00775">
    <property type="entry name" value="UPF0311"/>
    <property type="match status" value="1"/>
</dbReference>
<dbReference type="OrthoDB" id="2544694at2759"/>
<protein>
    <submittedName>
        <fullName evidence="1">Uncharacterized protein</fullName>
    </submittedName>
</protein>
<comment type="caution">
    <text evidence="1">The sequence shown here is derived from an EMBL/GenBank/DDBJ whole genome shotgun (WGS) entry which is preliminary data.</text>
</comment>
<dbReference type="PANTHER" id="PTHR37315:SF1">
    <property type="entry name" value="UPF0311 PROTEIN BLR7842"/>
    <property type="match status" value="1"/>
</dbReference>
<organism evidence="1 2">
    <name type="scientific">Neoarthrinium moseri</name>
    <dbReference type="NCBI Taxonomy" id="1658444"/>
    <lineage>
        <taxon>Eukaryota</taxon>
        <taxon>Fungi</taxon>
        <taxon>Dikarya</taxon>
        <taxon>Ascomycota</taxon>
        <taxon>Pezizomycotina</taxon>
        <taxon>Sordariomycetes</taxon>
        <taxon>Xylariomycetidae</taxon>
        <taxon>Amphisphaeriales</taxon>
        <taxon>Apiosporaceae</taxon>
        <taxon>Neoarthrinium</taxon>
    </lineage>
</organism>
<dbReference type="InterPro" id="IPR020915">
    <property type="entry name" value="UPF0311"/>
</dbReference>
<gene>
    <name evidence="1" type="ORF">JX265_012964</name>
</gene>
<name>A0A9Q0AGC7_9PEZI</name>
<dbReference type="PANTHER" id="PTHR37315">
    <property type="entry name" value="UPF0311 PROTEIN BLR7842"/>
    <property type="match status" value="1"/>
</dbReference>
<evidence type="ECO:0000313" key="2">
    <source>
        <dbReference type="Proteomes" id="UP000829685"/>
    </source>
</evidence>
<sequence>MVPQLRYVFTLDVELAPPVDFGKTYSGDRRFIPITGGTLDGDGIQGRILPGGGDWNAAREDGVVHVMAKYAIQMDDGTMVNITNEGYGRASQQTMKTVFSSPEAVAGSPTNGASEWYTKTFPHFEVAEGKYGWLGKSCFVGDLLPPERLGRVKIRIYEIV</sequence>
<reference evidence="1" key="1">
    <citation type="submission" date="2021-03" db="EMBL/GenBank/DDBJ databases">
        <title>Revisited historic fungal species revealed as producer of novel bioactive compounds through whole genome sequencing and comparative genomics.</title>
        <authorList>
            <person name="Vignolle G.A."/>
            <person name="Hochenegger N."/>
            <person name="Mach R.L."/>
            <person name="Mach-Aigner A.R."/>
            <person name="Javad Rahimi M."/>
            <person name="Salim K.A."/>
            <person name="Chan C.M."/>
            <person name="Lim L.B.L."/>
            <person name="Cai F."/>
            <person name="Druzhinina I.S."/>
            <person name="U'Ren J.M."/>
            <person name="Derntl C."/>
        </authorList>
    </citation>
    <scope>NUCLEOTIDE SEQUENCE</scope>
    <source>
        <strain evidence="1">TUCIM 5799</strain>
    </source>
</reference>
<dbReference type="AlphaFoldDB" id="A0A9Q0AGC7"/>
<dbReference type="Pfam" id="PF11578">
    <property type="entry name" value="DUF3237"/>
    <property type="match status" value="1"/>
</dbReference>
<dbReference type="Gene3D" id="2.40.160.20">
    <property type="match status" value="1"/>
</dbReference>
<dbReference type="Proteomes" id="UP000829685">
    <property type="component" value="Unassembled WGS sequence"/>
</dbReference>
<keyword evidence="2" id="KW-1185">Reference proteome</keyword>